<protein>
    <submittedName>
        <fullName evidence="5">Major facilitator superfamily MFS_1</fullName>
    </submittedName>
</protein>
<accession>A0A081RFE9</accession>
<comment type="caution">
    <text evidence="5">The sequence shown here is derived from an EMBL/GenBank/DDBJ whole genome shotgun (WGS) entry which is preliminary data.</text>
</comment>
<dbReference type="Gene3D" id="1.20.1250.20">
    <property type="entry name" value="MFS general substrate transporter like domains"/>
    <property type="match status" value="1"/>
</dbReference>
<dbReference type="eggNOG" id="COG2271">
    <property type="taxonomic scope" value="Bacteria"/>
</dbReference>
<dbReference type="PATRIC" id="fig|46429.4.peg.1762"/>
<keyword evidence="3 4" id="KW-0472">Membrane</keyword>
<feature type="transmembrane region" description="Helical" evidence="4">
    <location>
        <begin position="121"/>
        <end position="143"/>
    </location>
</feature>
<feature type="transmembrane region" description="Helical" evidence="4">
    <location>
        <begin position="155"/>
        <end position="177"/>
    </location>
</feature>
<feature type="transmembrane region" description="Helical" evidence="4">
    <location>
        <begin position="31"/>
        <end position="52"/>
    </location>
</feature>
<feature type="transmembrane region" description="Helical" evidence="4">
    <location>
        <begin position="252"/>
        <end position="271"/>
    </location>
</feature>
<name>A0A081RFE9_SPHCR</name>
<feature type="transmembrane region" description="Helical" evidence="4">
    <location>
        <begin position="183"/>
        <end position="208"/>
    </location>
</feature>
<dbReference type="EMBL" id="JFHR01000016">
    <property type="protein sequence ID" value="KEQ53922.1"/>
    <property type="molecule type" value="Genomic_DNA"/>
</dbReference>
<evidence type="ECO:0000256" key="4">
    <source>
        <dbReference type="SAM" id="Phobius"/>
    </source>
</evidence>
<dbReference type="AlphaFoldDB" id="A0A081RFE9"/>
<dbReference type="Proteomes" id="UP000028411">
    <property type="component" value="Unassembled WGS sequence"/>
</dbReference>
<organism evidence="5 6">
    <name type="scientific">Sphingobium chlorophenolicum</name>
    <dbReference type="NCBI Taxonomy" id="46429"/>
    <lineage>
        <taxon>Bacteria</taxon>
        <taxon>Pseudomonadati</taxon>
        <taxon>Pseudomonadota</taxon>
        <taxon>Alphaproteobacteria</taxon>
        <taxon>Sphingomonadales</taxon>
        <taxon>Sphingomonadaceae</taxon>
        <taxon>Sphingobium</taxon>
    </lineage>
</organism>
<dbReference type="InterPro" id="IPR011701">
    <property type="entry name" value="MFS"/>
</dbReference>
<dbReference type="Pfam" id="PF07690">
    <property type="entry name" value="MFS_1"/>
    <property type="match status" value="1"/>
</dbReference>
<feature type="transmembrane region" description="Helical" evidence="4">
    <location>
        <begin position="220"/>
        <end position="240"/>
    </location>
</feature>
<sequence>MRRRYADGRLALREYAPIAPHLPVVDSPEPWRLTMIGVGLPGLILAALLLIIGREPPRGASNGSGDATGQETLDAHLRRRGNFYLRALIGLAAMMMNMASIAIWAPTFLVRRFELDQITSGYWIGGASLFGGIMGTMLLPWMIRARIRNGQIDAVVTLVLGTMAGAMVCAAVAGMGISLPVTLLGFGGFMFLVGATGTMPTLMVQLYVPAHMRGRCSAAVFFTIYLMSFGLAPVLVPMIAGRLGDESAGIGHAIGILSVLSGVVAILLFGSTRRAFRAAERSFLA</sequence>
<evidence type="ECO:0000256" key="3">
    <source>
        <dbReference type="ARBA" id="ARBA00023136"/>
    </source>
</evidence>
<feature type="transmembrane region" description="Helical" evidence="4">
    <location>
        <begin position="83"/>
        <end position="109"/>
    </location>
</feature>
<keyword evidence="2 4" id="KW-1133">Transmembrane helix</keyword>
<evidence type="ECO:0000256" key="1">
    <source>
        <dbReference type="ARBA" id="ARBA00022692"/>
    </source>
</evidence>
<dbReference type="RefSeq" id="WP_037450233.1">
    <property type="nucleotide sequence ID" value="NZ_JFHR01000016.1"/>
</dbReference>
<evidence type="ECO:0000313" key="5">
    <source>
        <dbReference type="EMBL" id="KEQ53922.1"/>
    </source>
</evidence>
<keyword evidence="1 4" id="KW-0812">Transmembrane</keyword>
<dbReference type="GO" id="GO:0022857">
    <property type="term" value="F:transmembrane transporter activity"/>
    <property type="evidence" value="ECO:0007669"/>
    <property type="project" value="InterPro"/>
</dbReference>
<evidence type="ECO:0000313" key="6">
    <source>
        <dbReference type="Proteomes" id="UP000028411"/>
    </source>
</evidence>
<dbReference type="SUPFAM" id="SSF103473">
    <property type="entry name" value="MFS general substrate transporter"/>
    <property type="match status" value="1"/>
</dbReference>
<gene>
    <name evidence="5" type="ORF">BV95_01794</name>
</gene>
<proteinExistence type="predicted"/>
<reference evidence="5 6" key="1">
    <citation type="submission" date="2014-02" db="EMBL/GenBank/DDBJ databases">
        <title>Whole genome sequence of Sphingobium chlorophenolicum NBRC 16172.</title>
        <authorList>
            <person name="Gan H.M."/>
            <person name="Gan H.Y."/>
            <person name="Chew T.H."/>
            <person name="Savka M.A."/>
        </authorList>
    </citation>
    <scope>NUCLEOTIDE SEQUENCE [LARGE SCALE GENOMIC DNA]</scope>
    <source>
        <strain evidence="5 6">NBRC 16172</strain>
    </source>
</reference>
<dbReference type="InterPro" id="IPR036259">
    <property type="entry name" value="MFS_trans_sf"/>
</dbReference>
<evidence type="ECO:0000256" key="2">
    <source>
        <dbReference type="ARBA" id="ARBA00022989"/>
    </source>
</evidence>